<dbReference type="VEuPathDB" id="TrichDB:TVAG_056470"/>
<gene>
    <name evidence="2" type="ORF">TVAG_056470</name>
</gene>
<dbReference type="Proteomes" id="UP000001542">
    <property type="component" value="Unassembled WGS sequence"/>
</dbReference>
<name>A2ECK6_TRIV3</name>
<feature type="coiled-coil region" evidence="1">
    <location>
        <begin position="421"/>
        <end position="448"/>
    </location>
</feature>
<protein>
    <submittedName>
        <fullName evidence="2">Uncharacterized protein</fullName>
    </submittedName>
</protein>
<keyword evidence="3" id="KW-1185">Reference proteome</keyword>
<dbReference type="InParanoid" id="A2ECK6"/>
<dbReference type="KEGG" id="tva:4767526"/>
<evidence type="ECO:0000313" key="2">
    <source>
        <dbReference type="EMBL" id="EAY09603.1"/>
    </source>
</evidence>
<accession>A2ECK6</accession>
<organism evidence="2 3">
    <name type="scientific">Trichomonas vaginalis (strain ATCC PRA-98 / G3)</name>
    <dbReference type="NCBI Taxonomy" id="412133"/>
    <lineage>
        <taxon>Eukaryota</taxon>
        <taxon>Metamonada</taxon>
        <taxon>Parabasalia</taxon>
        <taxon>Trichomonadida</taxon>
        <taxon>Trichomonadidae</taxon>
        <taxon>Trichomonas</taxon>
    </lineage>
</organism>
<feature type="coiled-coil region" evidence="1">
    <location>
        <begin position="276"/>
        <end position="310"/>
    </location>
</feature>
<dbReference type="AlphaFoldDB" id="A2ECK6"/>
<sequence length="561" mass="65823">MKNVKNKDTDSSNMIIKRQLVMIGDELSEHVNTYSQKRESVSHLYKKYKITEDEYRSRMMTLDRYDETIKSAWKEFQENQYYQTQQLKSLSQKADQAISKALSKLYELDKEKQNLDTRYEEIQDELTNFRSQFTETIASVNNLSSSKEQLEDFISGSERIEPDENLQSIKQQINEFSKGISSITKKTAKLQMKQQFYSTTSSKNSTQINDLDLRIQDLTSQIHESMNSSIQTRNSFRNSQTEQKTINFDELQLEKNKLVSSLEEGVQKYRQFSNDYKLLKSQITNLNIKLNKTRNDLSETAEAIKSLSKAAHEASEKFKSYYAVTLEKVCQMKLELSTMQTEKASCKSDLQREEENLKKNRKLLSENIENFPIYLDIIDKYYHEKQIELDYIQKYGDLKVAKNFEDIIQITDQIFEPDTSYKRIENDLKHESEQIITLRRQVLKLTQENSSMLKEIGVYSTDEMKKFELERMKGKNDEIGRNIEIAKIDIANHQSSISRLFIQMHNRAMSTLTKLANYEASNKENLFHQGDLHQWNEMLGIIETIPSIPSVMKKKKLKNKN</sequence>
<evidence type="ECO:0000313" key="3">
    <source>
        <dbReference type="Proteomes" id="UP000001542"/>
    </source>
</evidence>
<feature type="coiled-coil region" evidence="1">
    <location>
        <begin position="336"/>
        <end position="370"/>
    </location>
</feature>
<reference evidence="2" key="2">
    <citation type="journal article" date="2007" name="Science">
        <title>Draft genome sequence of the sexually transmitted pathogen Trichomonas vaginalis.</title>
        <authorList>
            <person name="Carlton J.M."/>
            <person name="Hirt R.P."/>
            <person name="Silva J.C."/>
            <person name="Delcher A.L."/>
            <person name="Schatz M."/>
            <person name="Zhao Q."/>
            <person name="Wortman J.R."/>
            <person name="Bidwell S.L."/>
            <person name="Alsmark U.C.M."/>
            <person name="Besteiro S."/>
            <person name="Sicheritz-Ponten T."/>
            <person name="Noel C.J."/>
            <person name="Dacks J.B."/>
            <person name="Foster P.G."/>
            <person name="Simillion C."/>
            <person name="Van de Peer Y."/>
            <person name="Miranda-Saavedra D."/>
            <person name="Barton G.J."/>
            <person name="Westrop G.D."/>
            <person name="Mueller S."/>
            <person name="Dessi D."/>
            <person name="Fiori P.L."/>
            <person name="Ren Q."/>
            <person name="Paulsen I."/>
            <person name="Zhang H."/>
            <person name="Bastida-Corcuera F.D."/>
            <person name="Simoes-Barbosa A."/>
            <person name="Brown M.T."/>
            <person name="Hayes R.D."/>
            <person name="Mukherjee M."/>
            <person name="Okumura C.Y."/>
            <person name="Schneider R."/>
            <person name="Smith A.J."/>
            <person name="Vanacova S."/>
            <person name="Villalvazo M."/>
            <person name="Haas B.J."/>
            <person name="Pertea M."/>
            <person name="Feldblyum T.V."/>
            <person name="Utterback T.R."/>
            <person name="Shu C.L."/>
            <person name="Osoegawa K."/>
            <person name="de Jong P.J."/>
            <person name="Hrdy I."/>
            <person name="Horvathova L."/>
            <person name="Zubacova Z."/>
            <person name="Dolezal P."/>
            <person name="Malik S.B."/>
            <person name="Logsdon J.M. Jr."/>
            <person name="Henze K."/>
            <person name="Gupta A."/>
            <person name="Wang C.C."/>
            <person name="Dunne R.L."/>
            <person name="Upcroft J.A."/>
            <person name="Upcroft P."/>
            <person name="White O."/>
            <person name="Salzberg S.L."/>
            <person name="Tang P."/>
            <person name="Chiu C.-H."/>
            <person name="Lee Y.-S."/>
            <person name="Embley T.M."/>
            <person name="Coombs G.H."/>
            <person name="Mottram J.C."/>
            <person name="Tachezy J."/>
            <person name="Fraser-Liggett C.M."/>
            <person name="Johnson P.J."/>
        </authorList>
    </citation>
    <scope>NUCLEOTIDE SEQUENCE [LARGE SCALE GENOMIC DNA]</scope>
    <source>
        <strain evidence="2">G3</strain>
    </source>
</reference>
<keyword evidence="1" id="KW-0175">Coiled coil</keyword>
<proteinExistence type="predicted"/>
<feature type="coiled-coil region" evidence="1">
    <location>
        <begin position="105"/>
        <end position="132"/>
    </location>
</feature>
<dbReference type="SMR" id="A2ECK6"/>
<dbReference type="EMBL" id="DS113354">
    <property type="protein sequence ID" value="EAY09603.1"/>
    <property type="molecule type" value="Genomic_DNA"/>
</dbReference>
<reference evidence="2" key="1">
    <citation type="submission" date="2006-10" db="EMBL/GenBank/DDBJ databases">
        <authorList>
            <person name="Amadeo P."/>
            <person name="Zhao Q."/>
            <person name="Wortman J."/>
            <person name="Fraser-Liggett C."/>
            <person name="Carlton J."/>
        </authorList>
    </citation>
    <scope>NUCLEOTIDE SEQUENCE</scope>
    <source>
        <strain evidence="2">G3</strain>
    </source>
</reference>
<evidence type="ECO:0000256" key="1">
    <source>
        <dbReference type="SAM" id="Coils"/>
    </source>
</evidence>
<dbReference type="VEuPathDB" id="TrichDB:TVAGG3_0881940"/>
<dbReference type="RefSeq" id="XP_001321826.1">
    <property type="nucleotide sequence ID" value="XM_001321791.1"/>
</dbReference>